<gene>
    <name evidence="2" type="ORF">H3C67_04395</name>
</gene>
<dbReference type="EMBL" id="JACFOF010000012">
    <property type="protein sequence ID" value="MBW7954002.1"/>
    <property type="molecule type" value="Genomic_DNA"/>
</dbReference>
<evidence type="ECO:0000313" key="3">
    <source>
        <dbReference type="Proteomes" id="UP000781173"/>
    </source>
</evidence>
<name>A0A952DVV5_9BACT</name>
<dbReference type="SUPFAM" id="SSF103473">
    <property type="entry name" value="MFS general substrate transporter"/>
    <property type="match status" value="1"/>
</dbReference>
<keyword evidence="1" id="KW-0472">Membrane</keyword>
<feature type="transmembrane region" description="Helical" evidence="1">
    <location>
        <begin position="99"/>
        <end position="121"/>
    </location>
</feature>
<dbReference type="PANTHER" id="PTHR23530:SF1">
    <property type="entry name" value="PERMEASE, MAJOR FACILITATOR SUPERFAMILY-RELATED"/>
    <property type="match status" value="1"/>
</dbReference>
<dbReference type="Proteomes" id="UP000781173">
    <property type="component" value="Unassembled WGS sequence"/>
</dbReference>
<dbReference type="Gene3D" id="1.20.1250.20">
    <property type="entry name" value="MFS general substrate transporter like domains"/>
    <property type="match status" value="1"/>
</dbReference>
<keyword evidence="1" id="KW-1133">Transmembrane helix</keyword>
<keyword evidence="1" id="KW-0812">Transmembrane</keyword>
<sequence length="401" mass="44964">MKRLHGWELKNIRIYYLLTFVQSSWWIMGNWIFFWTRYMTYGTLGLIDALAFGFGVLVEIPTGAVADLLGKRRTIIAAMATATLGIILMTHTWNQWGMLFGFLLAQLGWALYSGAGEAMAYDTLVDQKRESEFEKVISSASSAGLIVTVLTIIIGGFFYALYFQLPHIMWWITYALGLILAFGITEPNADTEKFSWKGYFKQLSTGFGQLLSPKLRRYLVFILGLNGVFIIYDWGLVKPAMLEHFGYYANEQAIVFAVLGIIGAVFVKSLPKIRKIFGDIKGLYLLSMLIGFSYLIMYFNLGYYGLITVAIIDIFGRMIYPWLSVVVNKEIPSKYRATTISTSTLISRIPYVIVALLAGAAAENGTLNEFSLGIGTAFLAMIGLSVILSFQKLFARINSKL</sequence>
<evidence type="ECO:0000313" key="2">
    <source>
        <dbReference type="EMBL" id="MBW7954002.1"/>
    </source>
</evidence>
<feature type="transmembrane region" description="Helical" evidence="1">
    <location>
        <begin position="168"/>
        <end position="185"/>
    </location>
</feature>
<feature type="transmembrane region" description="Helical" evidence="1">
    <location>
        <begin position="218"/>
        <end position="237"/>
    </location>
</feature>
<evidence type="ECO:0000256" key="1">
    <source>
        <dbReference type="SAM" id="Phobius"/>
    </source>
</evidence>
<feature type="transmembrane region" description="Helical" evidence="1">
    <location>
        <begin position="282"/>
        <end position="299"/>
    </location>
</feature>
<dbReference type="Pfam" id="PF07690">
    <property type="entry name" value="MFS_1"/>
    <property type="match status" value="1"/>
</dbReference>
<dbReference type="InterPro" id="IPR053160">
    <property type="entry name" value="MFS_DHA3_Transporter"/>
</dbReference>
<accession>A0A952DVV5</accession>
<comment type="caution">
    <text evidence="2">The sequence shown here is derived from an EMBL/GenBank/DDBJ whole genome shotgun (WGS) entry which is preliminary data.</text>
</comment>
<proteinExistence type="predicted"/>
<dbReference type="AlphaFoldDB" id="A0A952DVV5"/>
<feature type="transmembrane region" description="Helical" evidence="1">
    <location>
        <begin position="142"/>
        <end position="162"/>
    </location>
</feature>
<feature type="transmembrane region" description="Helical" evidence="1">
    <location>
        <begin position="74"/>
        <end position="93"/>
    </location>
</feature>
<protein>
    <submittedName>
        <fullName evidence="2">MFS transporter</fullName>
    </submittedName>
</protein>
<dbReference type="InterPro" id="IPR011701">
    <property type="entry name" value="MFS"/>
</dbReference>
<reference evidence="2" key="1">
    <citation type="journal article" date="2022" name="ISME J.">
        <title>A general approach to explore prokaryotic protein glycosylation reveals the unique surface layer modulation of an anammox bacterium.</title>
        <authorList>
            <person name="Pabst M."/>
            <person name="Grouzdev D.S."/>
            <person name="Lawson C.E."/>
            <person name="Kleikamp H.B.C."/>
            <person name="de Ram C."/>
            <person name="Louwen R."/>
            <person name="Lin Y.M."/>
            <person name="Lucker S."/>
            <person name="van Loosdrecht M.C.M."/>
            <person name="Laureni M."/>
        </authorList>
    </citation>
    <scope>NUCLEOTIDE SEQUENCE</scope>
    <source>
        <strain evidence="2">BROCD043</strain>
    </source>
</reference>
<organism evidence="2 3">
    <name type="scientific">Candidatus Dojkabacteria bacterium</name>
    <dbReference type="NCBI Taxonomy" id="2099670"/>
    <lineage>
        <taxon>Bacteria</taxon>
        <taxon>Candidatus Dojkabacteria</taxon>
    </lineage>
</organism>
<dbReference type="PANTHER" id="PTHR23530">
    <property type="entry name" value="TRANSPORT PROTEIN-RELATED"/>
    <property type="match status" value="1"/>
</dbReference>
<feature type="transmembrane region" description="Helical" evidence="1">
    <location>
        <begin position="252"/>
        <end position="270"/>
    </location>
</feature>
<feature type="transmembrane region" description="Helical" evidence="1">
    <location>
        <begin position="339"/>
        <end position="358"/>
    </location>
</feature>
<feature type="transmembrane region" description="Helical" evidence="1">
    <location>
        <begin position="12"/>
        <end position="35"/>
    </location>
</feature>
<dbReference type="InterPro" id="IPR036259">
    <property type="entry name" value="MFS_trans_sf"/>
</dbReference>
<feature type="transmembrane region" description="Helical" evidence="1">
    <location>
        <begin position="305"/>
        <end position="327"/>
    </location>
</feature>
<feature type="transmembrane region" description="Helical" evidence="1">
    <location>
        <begin position="370"/>
        <end position="390"/>
    </location>
</feature>
<dbReference type="GO" id="GO:0022857">
    <property type="term" value="F:transmembrane transporter activity"/>
    <property type="evidence" value="ECO:0007669"/>
    <property type="project" value="InterPro"/>
</dbReference>
<feature type="transmembrane region" description="Helical" evidence="1">
    <location>
        <begin position="41"/>
        <end position="62"/>
    </location>
</feature>